<reference evidence="2 3" key="1">
    <citation type="submission" date="2018-06" db="EMBL/GenBank/DDBJ databases">
        <authorList>
            <person name="Zhirakovskaya E."/>
        </authorList>
    </citation>
    <scope>NUCLEOTIDE SEQUENCE [LARGE SCALE GENOMIC DNA]</scope>
    <source>
        <strain evidence="2 3">LY3</strain>
    </source>
</reference>
<comment type="caution">
    <text evidence="2">The sequence shown here is derived from an EMBL/GenBank/DDBJ whole genome shotgun (WGS) entry which is preliminary data.</text>
</comment>
<evidence type="ECO:0000313" key="2">
    <source>
        <dbReference type="EMBL" id="RAI71684.1"/>
    </source>
</evidence>
<organism evidence="2 3">
    <name type="scientific">Pseudomonas fluorescens</name>
    <dbReference type="NCBI Taxonomy" id="294"/>
    <lineage>
        <taxon>Bacteria</taxon>
        <taxon>Pseudomonadati</taxon>
        <taxon>Pseudomonadota</taxon>
        <taxon>Gammaproteobacteria</taxon>
        <taxon>Pseudomonadales</taxon>
        <taxon>Pseudomonadaceae</taxon>
        <taxon>Pseudomonas</taxon>
    </lineage>
</organism>
<gene>
    <name evidence="2" type="ORF">DOZ80_07565</name>
</gene>
<feature type="region of interest" description="Disordered" evidence="1">
    <location>
        <begin position="44"/>
        <end position="82"/>
    </location>
</feature>
<evidence type="ECO:0000313" key="3">
    <source>
        <dbReference type="Proteomes" id="UP000249493"/>
    </source>
</evidence>
<name>A0A327NBW3_PSEFL</name>
<dbReference type="AlphaFoldDB" id="A0A327NBW3"/>
<feature type="compositionally biased region" description="Pro residues" evidence="1">
    <location>
        <begin position="54"/>
        <end position="63"/>
    </location>
</feature>
<feature type="region of interest" description="Disordered" evidence="1">
    <location>
        <begin position="1"/>
        <end position="23"/>
    </location>
</feature>
<accession>A0A327NBW3</accession>
<dbReference type="EMBL" id="QLIN01000002">
    <property type="protein sequence ID" value="RAI71684.1"/>
    <property type="molecule type" value="Genomic_DNA"/>
</dbReference>
<sequence>MACRSELAPGGDPTMVLRAPRESRQHVLSLTTITSKLEMASAQATKIAGSTPATQPPTHPTPTRPGGTSHWLPESRNRWRSA</sequence>
<protein>
    <submittedName>
        <fullName evidence="2">Uncharacterized protein</fullName>
    </submittedName>
</protein>
<evidence type="ECO:0000256" key="1">
    <source>
        <dbReference type="SAM" id="MobiDB-lite"/>
    </source>
</evidence>
<proteinExistence type="predicted"/>
<feature type="compositionally biased region" description="Basic and acidic residues" evidence="1">
    <location>
        <begin position="73"/>
        <end position="82"/>
    </location>
</feature>
<dbReference type="Proteomes" id="UP000249493">
    <property type="component" value="Unassembled WGS sequence"/>
</dbReference>